<keyword evidence="2" id="KW-1185">Reference proteome</keyword>
<dbReference type="Proteomes" id="UP001219525">
    <property type="component" value="Unassembled WGS sequence"/>
</dbReference>
<dbReference type="AlphaFoldDB" id="A0AAD6VN07"/>
<sequence>MLYGQATFAFSNRLRSSSLGLGNTVDDVTPFASGCFNVFAEFVSIGPWPAGTATETREPYYSQLDVFFFDGWQGATDLTNYFSWLMSPKAHRNLRRQPATLDRLGNNVQNRQRLFALRTGDGFSSIYCTTSQNDAMSCRPHLRRILATTSSCPSASARPSNFCQAVVTAFTRKALHAIAVDVSNTV</sequence>
<organism evidence="1 2">
    <name type="scientific">Mycena pura</name>
    <dbReference type="NCBI Taxonomy" id="153505"/>
    <lineage>
        <taxon>Eukaryota</taxon>
        <taxon>Fungi</taxon>
        <taxon>Dikarya</taxon>
        <taxon>Basidiomycota</taxon>
        <taxon>Agaricomycotina</taxon>
        <taxon>Agaricomycetes</taxon>
        <taxon>Agaricomycetidae</taxon>
        <taxon>Agaricales</taxon>
        <taxon>Marasmiineae</taxon>
        <taxon>Mycenaceae</taxon>
        <taxon>Mycena</taxon>
    </lineage>
</organism>
<gene>
    <name evidence="1" type="ORF">GGX14DRAFT_392469</name>
</gene>
<evidence type="ECO:0000313" key="1">
    <source>
        <dbReference type="EMBL" id="KAJ7214443.1"/>
    </source>
</evidence>
<protein>
    <submittedName>
        <fullName evidence="1">Uncharacterized protein</fullName>
    </submittedName>
</protein>
<evidence type="ECO:0000313" key="2">
    <source>
        <dbReference type="Proteomes" id="UP001219525"/>
    </source>
</evidence>
<name>A0AAD6VN07_9AGAR</name>
<proteinExistence type="predicted"/>
<reference evidence="1" key="1">
    <citation type="submission" date="2023-03" db="EMBL/GenBank/DDBJ databases">
        <title>Massive genome expansion in bonnet fungi (Mycena s.s.) driven by repeated elements and novel gene families across ecological guilds.</title>
        <authorList>
            <consortium name="Lawrence Berkeley National Laboratory"/>
            <person name="Harder C.B."/>
            <person name="Miyauchi S."/>
            <person name="Viragh M."/>
            <person name="Kuo A."/>
            <person name="Thoen E."/>
            <person name="Andreopoulos B."/>
            <person name="Lu D."/>
            <person name="Skrede I."/>
            <person name="Drula E."/>
            <person name="Henrissat B."/>
            <person name="Morin E."/>
            <person name="Kohler A."/>
            <person name="Barry K."/>
            <person name="LaButti K."/>
            <person name="Morin E."/>
            <person name="Salamov A."/>
            <person name="Lipzen A."/>
            <person name="Mereny Z."/>
            <person name="Hegedus B."/>
            <person name="Baldrian P."/>
            <person name="Stursova M."/>
            <person name="Weitz H."/>
            <person name="Taylor A."/>
            <person name="Grigoriev I.V."/>
            <person name="Nagy L.G."/>
            <person name="Martin F."/>
            <person name="Kauserud H."/>
        </authorList>
    </citation>
    <scope>NUCLEOTIDE SEQUENCE</scope>
    <source>
        <strain evidence="1">9144</strain>
    </source>
</reference>
<dbReference type="EMBL" id="JARJCW010000019">
    <property type="protein sequence ID" value="KAJ7214443.1"/>
    <property type="molecule type" value="Genomic_DNA"/>
</dbReference>
<accession>A0AAD6VN07</accession>
<comment type="caution">
    <text evidence="1">The sequence shown here is derived from an EMBL/GenBank/DDBJ whole genome shotgun (WGS) entry which is preliminary data.</text>
</comment>